<dbReference type="AlphaFoldDB" id="H8H2I5"/>
<geneLocation type="plasmid" evidence="1 2">
    <name>P2</name>
</geneLocation>
<accession>H8H2I5</accession>
<gene>
    <name evidence="1" type="ordered locus">DGo_PB0463</name>
</gene>
<name>H8H2I5_DEIGI</name>
<evidence type="ECO:0000313" key="2">
    <source>
        <dbReference type="Proteomes" id="UP000007575"/>
    </source>
</evidence>
<dbReference type="KEGG" id="dgo:DGo_PB0463"/>
<keyword evidence="1" id="KW-0614">Plasmid</keyword>
<protein>
    <submittedName>
        <fullName evidence="1">Uncharacterized protein</fullName>
    </submittedName>
</protein>
<dbReference type="Proteomes" id="UP000007575">
    <property type="component" value="Plasmid P2"/>
</dbReference>
<proteinExistence type="predicted"/>
<dbReference type="EMBL" id="CP002193">
    <property type="protein sequence ID" value="AFD27732.1"/>
    <property type="molecule type" value="Genomic_DNA"/>
</dbReference>
<dbReference type="PATRIC" id="fig|745776.4.peg.3752"/>
<evidence type="ECO:0000313" key="1">
    <source>
        <dbReference type="EMBL" id="AFD27732.1"/>
    </source>
</evidence>
<keyword evidence="2" id="KW-1185">Reference proteome</keyword>
<dbReference type="HOGENOM" id="CLU_2408387_0_0_0"/>
<sequence length="101" mass="11037">MPEEVAVIVLGERGHLPQLTLLACTVHEDRIEAQGYILHRAVPRGRLLPRMIRTGATGPWLVVRGALVARVPRLLPPQGQTGHISLHAPLTVPLARRGRNA</sequence>
<reference evidence="1 2" key="1">
    <citation type="journal article" date="2012" name="PLoS ONE">
        <title>Genome sequence and transcriptome analysis of the radioresistant bacterium Deinococcus gobiensis: insights into the extreme environmental adaptations.</title>
        <authorList>
            <person name="Yuan M."/>
            <person name="Chen M."/>
            <person name="Zhang W."/>
            <person name="Lu W."/>
            <person name="Wang J."/>
            <person name="Yang M."/>
            <person name="Zhao P."/>
            <person name="Tang R."/>
            <person name="Li X."/>
            <person name="Hao Y."/>
            <person name="Zhou Z."/>
            <person name="Zhan Y."/>
            <person name="Yu H."/>
            <person name="Teng C."/>
            <person name="Yan Y."/>
            <person name="Ping S."/>
            <person name="Wang Y."/>
            <person name="Lin M."/>
        </authorList>
    </citation>
    <scope>NUCLEOTIDE SEQUENCE [LARGE SCALE GENOMIC DNA]</scope>
    <source>
        <strain evidence="2">DSM 21396 / JCM 16679 / CGMCC 1.7299 / I-0</strain>
        <plasmid evidence="1">P2</plasmid>
    </source>
</reference>
<organism evidence="1 2">
    <name type="scientific">Deinococcus gobiensis (strain DSM 21396 / JCM 16679 / CGMCC 1.7299 / I-0)</name>
    <dbReference type="NCBI Taxonomy" id="745776"/>
    <lineage>
        <taxon>Bacteria</taxon>
        <taxon>Thermotogati</taxon>
        <taxon>Deinococcota</taxon>
        <taxon>Deinococci</taxon>
        <taxon>Deinococcales</taxon>
        <taxon>Deinococcaceae</taxon>
        <taxon>Deinococcus</taxon>
    </lineage>
</organism>